<evidence type="ECO:0000313" key="7">
    <source>
        <dbReference type="EMBL" id="KEQ12691.1"/>
    </source>
</evidence>
<dbReference type="NCBIfam" id="NF002133">
    <property type="entry name" value="PRK00971.1-2"/>
    <property type="match status" value="1"/>
</dbReference>
<evidence type="ECO:0000256" key="5">
    <source>
        <dbReference type="ARBA" id="ARBA00049534"/>
    </source>
</evidence>
<dbReference type="InterPro" id="IPR015868">
    <property type="entry name" value="Glutaminase"/>
</dbReference>
<dbReference type="GO" id="GO:0006543">
    <property type="term" value="P:L-glutamine catabolic process"/>
    <property type="evidence" value="ECO:0007669"/>
    <property type="project" value="TreeGrafter"/>
</dbReference>
<dbReference type="HAMAP" id="MF_00313">
    <property type="entry name" value="Glutaminase"/>
    <property type="match status" value="1"/>
</dbReference>
<evidence type="ECO:0000256" key="1">
    <source>
        <dbReference type="ARBA" id="ARBA00011076"/>
    </source>
</evidence>
<evidence type="ECO:0000256" key="2">
    <source>
        <dbReference type="ARBA" id="ARBA00011881"/>
    </source>
</evidence>
<feature type="binding site" evidence="6">
    <location>
        <position position="64"/>
    </location>
    <ligand>
        <name>substrate</name>
    </ligand>
</feature>
<dbReference type="PANTHER" id="PTHR12544">
    <property type="entry name" value="GLUTAMINASE"/>
    <property type="match status" value="1"/>
</dbReference>
<comment type="subunit">
    <text evidence="2 6">Homotetramer.</text>
</comment>
<dbReference type="Gene3D" id="3.40.710.10">
    <property type="entry name" value="DD-peptidase/beta-lactamase superfamily"/>
    <property type="match status" value="1"/>
</dbReference>
<dbReference type="GO" id="GO:0006537">
    <property type="term" value="P:glutamate biosynthetic process"/>
    <property type="evidence" value="ECO:0007669"/>
    <property type="project" value="TreeGrafter"/>
</dbReference>
<evidence type="ECO:0000256" key="4">
    <source>
        <dbReference type="ARBA" id="ARBA00022801"/>
    </source>
</evidence>
<feature type="binding site" evidence="6">
    <location>
        <position position="165"/>
    </location>
    <ligand>
        <name>substrate</name>
    </ligand>
</feature>
<dbReference type="GO" id="GO:0004359">
    <property type="term" value="F:glutaminase activity"/>
    <property type="evidence" value="ECO:0007669"/>
    <property type="project" value="UniProtKB-UniRule"/>
</dbReference>
<dbReference type="PANTHER" id="PTHR12544:SF29">
    <property type="entry name" value="GLUTAMINASE"/>
    <property type="match status" value="1"/>
</dbReference>
<keyword evidence="8" id="KW-1185">Reference proteome</keyword>
<dbReference type="Pfam" id="PF04960">
    <property type="entry name" value="Glutaminase"/>
    <property type="match status" value="1"/>
</dbReference>
<comment type="caution">
    <text evidence="7">The sequence shown here is derived from an EMBL/GenBank/DDBJ whole genome shotgun (WGS) entry which is preliminary data.</text>
</comment>
<dbReference type="eggNOG" id="COG2066">
    <property type="taxonomic scope" value="Bacteria"/>
</dbReference>
<dbReference type="EMBL" id="JOKG01000004">
    <property type="protein sequence ID" value="KEQ12691.1"/>
    <property type="molecule type" value="Genomic_DNA"/>
</dbReference>
<reference evidence="7 8" key="1">
    <citation type="submission" date="2014-06" db="EMBL/GenBank/DDBJ databases">
        <title>Whole Genome Sequences of Three Symbiotic Endozoicomonas Bacteria.</title>
        <authorList>
            <person name="Neave M.J."/>
            <person name="Apprill A."/>
            <person name="Voolstra C.R."/>
        </authorList>
    </citation>
    <scope>NUCLEOTIDE SEQUENCE [LARGE SCALE GENOMIC DNA]</scope>
    <source>
        <strain evidence="7 8">LMG 24815</strain>
    </source>
</reference>
<keyword evidence="6" id="KW-0007">Acetylation</keyword>
<feature type="binding site" evidence="6">
    <location>
        <position position="158"/>
    </location>
    <ligand>
        <name>substrate</name>
    </ligand>
</feature>
<evidence type="ECO:0000256" key="6">
    <source>
        <dbReference type="HAMAP-Rule" id="MF_00313"/>
    </source>
</evidence>
<dbReference type="Proteomes" id="UP000028006">
    <property type="component" value="Unassembled WGS sequence"/>
</dbReference>
<dbReference type="AlphaFoldDB" id="A0A081N2L8"/>
<keyword evidence="4 6" id="KW-0378">Hydrolase</keyword>
<feature type="binding site" evidence="6">
    <location>
        <position position="114"/>
    </location>
    <ligand>
        <name>substrate</name>
    </ligand>
</feature>
<comment type="catalytic activity">
    <reaction evidence="5 6">
        <text>L-glutamine + H2O = L-glutamate + NH4(+)</text>
        <dbReference type="Rhea" id="RHEA:15889"/>
        <dbReference type="ChEBI" id="CHEBI:15377"/>
        <dbReference type="ChEBI" id="CHEBI:28938"/>
        <dbReference type="ChEBI" id="CHEBI:29985"/>
        <dbReference type="ChEBI" id="CHEBI:58359"/>
        <dbReference type="EC" id="3.5.1.2"/>
    </reaction>
</comment>
<evidence type="ECO:0000313" key="8">
    <source>
        <dbReference type="Proteomes" id="UP000028006"/>
    </source>
</evidence>
<name>A0A081N2L8_9GAMM</name>
<gene>
    <name evidence="6" type="primary">glsA</name>
    <name evidence="7" type="ORF">GZ77_19600</name>
</gene>
<dbReference type="NCBIfam" id="NF002132">
    <property type="entry name" value="PRK00971.1-1"/>
    <property type="match status" value="1"/>
</dbReference>
<feature type="binding site" evidence="6">
    <location>
        <position position="259"/>
    </location>
    <ligand>
        <name>substrate</name>
    </ligand>
</feature>
<dbReference type="EC" id="3.5.1.2" evidence="3 6"/>
<dbReference type="InterPro" id="IPR012338">
    <property type="entry name" value="Beta-lactam/transpept-like"/>
</dbReference>
<comment type="similarity">
    <text evidence="1 6">Belongs to the glutaminase family.</text>
</comment>
<proteinExistence type="inferred from homology"/>
<dbReference type="RefSeq" id="WP_034878032.1">
    <property type="nucleotide sequence ID" value="NZ_JOKG01000004.1"/>
</dbReference>
<feature type="binding site" evidence="6">
    <location>
        <position position="189"/>
    </location>
    <ligand>
        <name>substrate</name>
    </ligand>
</feature>
<dbReference type="SUPFAM" id="SSF56601">
    <property type="entry name" value="beta-lactamase/transpeptidase-like"/>
    <property type="match status" value="1"/>
</dbReference>
<organism evidence="7 8">
    <name type="scientific">Endozoicomonas montiporae</name>
    <dbReference type="NCBI Taxonomy" id="1027273"/>
    <lineage>
        <taxon>Bacteria</taxon>
        <taxon>Pseudomonadati</taxon>
        <taxon>Pseudomonadota</taxon>
        <taxon>Gammaproteobacteria</taxon>
        <taxon>Oceanospirillales</taxon>
        <taxon>Endozoicomonadaceae</taxon>
        <taxon>Endozoicomonas</taxon>
    </lineage>
</organism>
<protein>
    <recommendedName>
        <fullName evidence="3 6">Glutaminase</fullName>
        <ecNumber evidence="3 6">3.5.1.2</ecNumber>
    </recommendedName>
</protein>
<dbReference type="NCBIfam" id="TIGR03814">
    <property type="entry name" value="Gln_ase"/>
    <property type="match status" value="1"/>
</dbReference>
<sequence>MENIQNVLASLPEVIADRFGQGKPAGYIPALSQVDPEKFGMAISTVDGDDFVIGDADEFFSIQSISKVFNLSLAMHYAGEDLFKRVGVEPSGNAFNSLSQLEYENGIPRNPFINAGALVVTDALLEFVKSPKRDFLDFVRGLSNNIDVHYDEEVFRSEYDNGQRNAALANYLKSFGNLDNHISRVLDFYFYQCSVSMSCRDLARAFRFLAQDGKHPYKDEQVVSKLQARRINSLMMTCGTYDEAGEFAFKVGLPCKIGVGGGIVAIIPGEMSICVWSPELGAKGNSIVGMEALKYFAQKAGRSIF</sequence>
<accession>A0A081N2L8</accession>
<feature type="binding site" evidence="6">
    <location>
        <position position="241"/>
    </location>
    <ligand>
        <name>substrate</name>
    </ligand>
</feature>
<evidence type="ECO:0000256" key="3">
    <source>
        <dbReference type="ARBA" id="ARBA00012918"/>
    </source>
</evidence>
<dbReference type="FunFam" id="3.40.710.10:FF:000005">
    <property type="entry name" value="Glutaminase"/>
    <property type="match status" value="1"/>
</dbReference>